<dbReference type="AlphaFoldDB" id="A0A2X0ME01"/>
<sequence length="103" mass="11596">MHFDGQKERAATTTEIGKLQLFHHPRTSIFYNSPLIWSTTFSTWASTCLKAAKMFCLARSSSSFFPAIAPLRLSILLNLSDSFLIQASISSTEDDKYLVMILM</sequence>
<keyword evidence="2" id="KW-1185">Reference proteome</keyword>
<dbReference type="EMBL" id="FQNC01000049">
    <property type="protein sequence ID" value="SGY83413.1"/>
    <property type="molecule type" value="Genomic_DNA"/>
</dbReference>
<gene>
    <name evidence="1" type="primary">BQ5605_C009g05634</name>
    <name evidence="1" type="ORF">BQ5605_C009G05634</name>
</gene>
<dbReference type="Proteomes" id="UP000249464">
    <property type="component" value="Unassembled WGS sequence"/>
</dbReference>
<accession>A0A2X0ME01</accession>
<protein>
    <submittedName>
        <fullName evidence="1">BQ5605_C009g05634 protein</fullName>
    </submittedName>
</protein>
<name>A0A2X0ME01_9BASI</name>
<organism evidence="1 2">
    <name type="scientific">Microbotryum silenes-dioicae</name>
    <dbReference type="NCBI Taxonomy" id="796604"/>
    <lineage>
        <taxon>Eukaryota</taxon>
        <taxon>Fungi</taxon>
        <taxon>Dikarya</taxon>
        <taxon>Basidiomycota</taxon>
        <taxon>Pucciniomycotina</taxon>
        <taxon>Microbotryomycetes</taxon>
        <taxon>Microbotryales</taxon>
        <taxon>Microbotryaceae</taxon>
        <taxon>Microbotryum</taxon>
    </lineage>
</organism>
<evidence type="ECO:0000313" key="1">
    <source>
        <dbReference type="EMBL" id="SGY83413.1"/>
    </source>
</evidence>
<evidence type="ECO:0000313" key="2">
    <source>
        <dbReference type="Proteomes" id="UP000249464"/>
    </source>
</evidence>
<proteinExistence type="predicted"/>
<reference evidence="1 2" key="1">
    <citation type="submission" date="2016-11" db="EMBL/GenBank/DDBJ databases">
        <authorList>
            <person name="Jaros S."/>
            <person name="Januszkiewicz K."/>
            <person name="Wedrychowicz H."/>
        </authorList>
    </citation>
    <scope>NUCLEOTIDE SEQUENCE [LARGE SCALE GENOMIC DNA]</scope>
</reference>